<gene>
    <name evidence="2" type="ordered locus">Rcas_2313</name>
</gene>
<sequence length="432" mass="46006">MATADIAAPRTTSNDLRNYILVTGAYWADTITDGAIRMLVLFYFYQLGYSPFQVAMLFLFYEIFGIVTNLFGGYLAARMGLKSTLFSGLGVQFVALSMLALPDSAWLTVPYVMAAQALSGIAKDLTKMSSKSAVKLIVAEDAQSTLFKWVAILTGSKNALKGVGFFVGGLLLYLVGFRVAIFILAGLVITALIVTATLMRGDLGKANKKAKFRQMFSHNRAVNVLAAARIFLFASRDVWFVVGLPVFLYTALGWNFWQVGGFLAIWVIGYGFVQASAPEVIKRRMKVDEAGIAHGSVPDGQTAMWLAFVLATFPAGIAVALAGGVDPALVVVAGLIAFGIIFAMNSSVHSYLILAYTESDKAAMGVGFYYMANAMGRLAGTVLSGAVYQIWGLVGCLWFAVAFVLAAGVISVALPRRAAGAPVVVAFGDGGD</sequence>
<protein>
    <submittedName>
        <fullName evidence="2">Major facilitator superfamily MFS_1</fullName>
    </submittedName>
</protein>
<reference evidence="2 3" key="1">
    <citation type="submission" date="2007-08" db="EMBL/GenBank/DDBJ databases">
        <title>Complete sequence of Roseiflexus castenholzii DSM 13941.</title>
        <authorList>
            <consortium name="US DOE Joint Genome Institute"/>
            <person name="Copeland A."/>
            <person name="Lucas S."/>
            <person name="Lapidus A."/>
            <person name="Barry K."/>
            <person name="Glavina del Rio T."/>
            <person name="Dalin E."/>
            <person name="Tice H."/>
            <person name="Pitluck S."/>
            <person name="Thompson L.S."/>
            <person name="Brettin T."/>
            <person name="Bruce D."/>
            <person name="Detter J.C."/>
            <person name="Han C."/>
            <person name="Tapia R."/>
            <person name="Schmutz J."/>
            <person name="Larimer F."/>
            <person name="Land M."/>
            <person name="Hauser L."/>
            <person name="Kyrpides N."/>
            <person name="Mikhailova N."/>
            <person name="Bryant D.A."/>
            <person name="Hanada S."/>
            <person name="Tsukatani Y."/>
            <person name="Richardson P."/>
        </authorList>
    </citation>
    <scope>NUCLEOTIDE SEQUENCE [LARGE SCALE GENOMIC DNA]</scope>
    <source>
        <strain evidence="3">DSM 13941 / HLO8</strain>
    </source>
</reference>
<dbReference type="KEGG" id="rca:Rcas_2313"/>
<dbReference type="InterPro" id="IPR036259">
    <property type="entry name" value="MFS_trans_sf"/>
</dbReference>
<keyword evidence="1" id="KW-1133">Transmembrane helix</keyword>
<evidence type="ECO:0000313" key="3">
    <source>
        <dbReference type="Proteomes" id="UP000000263"/>
    </source>
</evidence>
<accession>A7NLK5</accession>
<feature type="transmembrane region" description="Helical" evidence="1">
    <location>
        <begin position="57"/>
        <end position="77"/>
    </location>
</feature>
<dbReference type="AlphaFoldDB" id="A7NLK5"/>
<feature type="transmembrane region" description="Helical" evidence="1">
    <location>
        <begin position="368"/>
        <end position="391"/>
    </location>
</feature>
<feature type="transmembrane region" description="Helical" evidence="1">
    <location>
        <begin position="263"/>
        <end position="281"/>
    </location>
</feature>
<feature type="transmembrane region" description="Helical" evidence="1">
    <location>
        <begin position="397"/>
        <end position="414"/>
    </location>
</feature>
<feature type="transmembrane region" description="Helical" evidence="1">
    <location>
        <begin position="238"/>
        <end position="257"/>
    </location>
</feature>
<dbReference type="PANTHER" id="PTHR23547">
    <property type="entry name" value="MAJOR FACILITATOR SUPERFAMILY DOMAIN, GENERAL SUBSTRATE TRANSPORTER"/>
    <property type="match status" value="1"/>
</dbReference>
<proteinExistence type="predicted"/>
<dbReference type="Gene3D" id="1.20.1250.20">
    <property type="entry name" value="MFS general substrate transporter like domains"/>
    <property type="match status" value="1"/>
</dbReference>
<dbReference type="InterPro" id="IPR011701">
    <property type="entry name" value="MFS"/>
</dbReference>
<feature type="transmembrane region" description="Helical" evidence="1">
    <location>
        <begin position="328"/>
        <end position="356"/>
    </location>
</feature>
<keyword evidence="3" id="KW-1185">Reference proteome</keyword>
<dbReference type="InterPro" id="IPR047769">
    <property type="entry name" value="MFS_ArsJ"/>
</dbReference>
<organism evidence="2 3">
    <name type="scientific">Roseiflexus castenholzii (strain DSM 13941 / HLO8)</name>
    <dbReference type="NCBI Taxonomy" id="383372"/>
    <lineage>
        <taxon>Bacteria</taxon>
        <taxon>Bacillati</taxon>
        <taxon>Chloroflexota</taxon>
        <taxon>Chloroflexia</taxon>
        <taxon>Chloroflexales</taxon>
        <taxon>Roseiflexineae</taxon>
        <taxon>Roseiflexaceae</taxon>
        <taxon>Roseiflexus</taxon>
    </lineage>
</organism>
<dbReference type="NCBIfam" id="NF033734">
    <property type="entry name" value="MFS_ArsJ"/>
    <property type="match status" value="1"/>
</dbReference>
<dbReference type="STRING" id="383372.Rcas_2313"/>
<feature type="transmembrane region" description="Helical" evidence="1">
    <location>
        <begin position="302"/>
        <end position="322"/>
    </location>
</feature>
<feature type="transmembrane region" description="Helical" evidence="1">
    <location>
        <begin position="84"/>
        <end position="101"/>
    </location>
</feature>
<dbReference type="SUPFAM" id="SSF103473">
    <property type="entry name" value="MFS general substrate transporter"/>
    <property type="match status" value="1"/>
</dbReference>
<evidence type="ECO:0000256" key="1">
    <source>
        <dbReference type="SAM" id="Phobius"/>
    </source>
</evidence>
<dbReference type="PANTHER" id="PTHR23547:SF1">
    <property type="entry name" value="MAJOR FACILITATOR SUPERFAMILY MFS_1"/>
    <property type="match status" value="1"/>
</dbReference>
<keyword evidence="1" id="KW-0472">Membrane</keyword>
<dbReference type="EMBL" id="CP000804">
    <property type="protein sequence ID" value="ABU58396.1"/>
    <property type="molecule type" value="Genomic_DNA"/>
</dbReference>
<dbReference type="GO" id="GO:0022857">
    <property type="term" value="F:transmembrane transporter activity"/>
    <property type="evidence" value="ECO:0007669"/>
    <property type="project" value="InterPro"/>
</dbReference>
<dbReference type="HOGENOM" id="CLU_030532_1_0_0"/>
<dbReference type="OrthoDB" id="186809at2"/>
<name>A7NLK5_ROSCS</name>
<dbReference type="Pfam" id="PF07690">
    <property type="entry name" value="MFS_1"/>
    <property type="match status" value="1"/>
</dbReference>
<evidence type="ECO:0000313" key="2">
    <source>
        <dbReference type="EMBL" id="ABU58396.1"/>
    </source>
</evidence>
<dbReference type="RefSeq" id="WP_012120820.1">
    <property type="nucleotide sequence ID" value="NC_009767.1"/>
</dbReference>
<dbReference type="eggNOG" id="COG2814">
    <property type="taxonomic scope" value="Bacteria"/>
</dbReference>
<feature type="transmembrane region" description="Helical" evidence="1">
    <location>
        <begin position="19"/>
        <end position="45"/>
    </location>
</feature>
<dbReference type="Proteomes" id="UP000000263">
    <property type="component" value="Chromosome"/>
</dbReference>
<keyword evidence="1" id="KW-0812">Transmembrane</keyword>
<feature type="transmembrane region" description="Helical" evidence="1">
    <location>
        <begin position="170"/>
        <end position="199"/>
    </location>
</feature>